<dbReference type="InterPro" id="IPR001509">
    <property type="entry name" value="Epimerase_deHydtase"/>
</dbReference>
<sequence length="328" mass="36146">MATLVTGGKGFIGARLVRSLVEQGEPVVCLDLKGTPGRLVDISERITFVEGDVSRYEDIENVLREHDISRIAHSVFFSAEERGVAARPEDAELLYRQQMVMTTGTFHLFEAARRAGIRRVLYPSSVQYHGLDEPWTETEPVTEYSPARPTSPYGIGKHLCERLAHEYNRLHGMEIVSIRVSGAYGPGVRFGARGINLIGTDGALGQRVDFSYSRAQRVVLAHVDDIAEIFARALVSPKPPHDVYHVGGHAVSYGELAAIGRGLLPGMEVTFRDDVPLQCSFAIDSSRMTRELGVSHRSLERGYLNLINETRGQHGLELIAEPAATETP</sequence>
<dbReference type="AlphaFoldDB" id="A0A4P7LRD7"/>
<evidence type="ECO:0000256" key="1">
    <source>
        <dbReference type="ARBA" id="ARBA00005125"/>
    </source>
</evidence>
<evidence type="ECO:0000313" key="4">
    <source>
        <dbReference type="EMBL" id="QBY56223.1"/>
    </source>
</evidence>
<gene>
    <name evidence="4" type="ORF">E0W60_34795</name>
</gene>
<keyword evidence="4" id="KW-0614">Plasmid</keyword>
<dbReference type="RefSeq" id="WP_135707386.1">
    <property type="nucleotide sequence ID" value="NZ_CP038639.1"/>
</dbReference>
<dbReference type="KEGG" id="cox:E0W60_34795"/>
<dbReference type="PANTHER" id="PTHR43000">
    <property type="entry name" value="DTDP-D-GLUCOSE 4,6-DEHYDRATASE-RELATED"/>
    <property type="match status" value="1"/>
</dbReference>
<organism evidence="4 5">
    <name type="scientific">Cupriavidus oxalaticus</name>
    <dbReference type="NCBI Taxonomy" id="96344"/>
    <lineage>
        <taxon>Bacteria</taxon>
        <taxon>Pseudomonadati</taxon>
        <taxon>Pseudomonadota</taxon>
        <taxon>Betaproteobacteria</taxon>
        <taxon>Burkholderiales</taxon>
        <taxon>Burkholderiaceae</taxon>
        <taxon>Cupriavidus</taxon>
    </lineage>
</organism>
<dbReference type="Pfam" id="PF01370">
    <property type="entry name" value="Epimerase"/>
    <property type="match status" value="1"/>
</dbReference>
<dbReference type="OrthoDB" id="8770295at2"/>
<dbReference type="Proteomes" id="UP000295294">
    <property type="component" value="Plasmid unnamed4"/>
</dbReference>
<dbReference type="SUPFAM" id="SSF51735">
    <property type="entry name" value="NAD(P)-binding Rossmann-fold domains"/>
    <property type="match status" value="1"/>
</dbReference>
<dbReference type="InterPro" id="IPR036291">
    <property type="entry name" value="NAD(P)-bd_dom_sf"/>
</dbReference>
<feature type="domain" description="NAD-dependent epimerase/dehydratase" evidence="3">
    <location>
        <begin position="4"/>
        <end position="247"/>
    </location>
</feature>
<name>A0A4P7LRD7_9BURK</name>
<evidence type="ECO:0000313" key="5">
    <source>
        <dbReference type="Proteomes" id="UP000295294"/>
    </source>
</evidence>
<evidence type="ECO:0000259" key="3">
    <source>
        <dbReference type="Pfam" id="PF01370"/>
    </source>
</evidence>
<accession>A0A4P7LRD7</accession>
<proteinExistence type="inferred from homology"/>
<comment type="similarity">
    <text evidence="2">Belongs to the NAD(P)-dependent epimerase/dehydratase family.</text>
</comment>
<comment type="pathway">
    <text evidence="1">Bacterial outer membrane biogenesis; LPS O-antigen biosynthesis.</text>
</comment>
<dbReference type="EMBL" id="CP038639">
    <property type="protein sequence ID" value="QBY56223.1"/>
    <property type="molecule type" value="Genomic_DNA"/>
</dbReference>
<reference evidence="4 5" key="1">
    <citation type="submission" date="2019-03" db="EMBL/GenBank/DDBJ databases">
        <title>Efficiently degradation of phenoxyalkanoic acid herbicides by Cupriavidus oxalaticus strain X32.</title>
        <authorList>
            <person name="Sheng X."/>
        </authorList>
    </citation>
    <scope>NUCLEOTIDE SEQUENCE [LARGE SCALE GENOMIC DNA]</scope>
    <source>
        <strain evidence="4 5">X32</strain>
        <plasmid evidence="4 5">unnamed4</plasmid>
    </source>
</reference>
<geneLocation type="plasmid" evidence="4">
    <name>unnamed4</name>
</geneLocation>
<dbReference type="Gene3D" id="3.40.50.720">
    <property type="entry name" value="NAD(P)-binding Rossmann-like Domain"/>
    <property type="match status" value="1"/>
</dbReference>
<evidence type="ECO:0000256" key="2">
    <source>
        <dbReference type="ARBA" id="ARBA00007637"/>
    </source>
</evidence>
<protein>
    <submittedName>
        <fullName evidence="4">NAD(P)-dependent oxidoreductase</fullName>
    </submittedName>
</protein>